<dbReference type="InterPro" id="IPR027533">
    <property type="entry name" value="3_ketoreductase_fungal"/>
</dbReference>
<sequence>MGVVDFLPFRTTPASHVLVTDYPVFTTFLLALGALTFGKFVFKFAGVFLQTFILPGKSLKKYGAGKGAWAVVTGASEGIGREYALQLAKKGFNVVVSARNKVALDALINEIQSIEVSGKKMQACAVAMDFSKVDDVAQWSRFETALEGLDIGVLVNNVGKSHSFPSDFVDAPVDEVDSIIAVNVNSLLKVTRIVLPGMISRHRGLILASASFAGVSVVSPMLAPYAASKAFLATFNSALGSEVKGKGIDVETANTHFVISNMSKIRKSTLLVPPPKLYVKAVLAKIGLPCGALFTGRPFTSTPYWSHALLDWFIHVLGWRSAIAGVVHNMHRDIRRRALRKLEREAKKQ</sequence>
<dbReference type="FunCoup" id="K5W585">
    <property type="interactions" value="424"/>
</dbReference>
<dbReference type="GO" id="GO:0045703">
    <property type="term" value="F:ketoreductase activity"/>
    <property type="evidence" value="ECO:0007669"/>
    <property type="project" value="UniProtKB-UniRule"/>
</dbReference>
<dbReference type="GeneID" id="18916928"/>
<accession>K5W585</accession>
<dbReference type="Proteomes" id="UP000008370">
    <property type="component" value="Unassembled WGS sequence"/>
</dbReference>
<dbReference type="InterPro" id="IPR036291">
    <property type="entry name" value="NAD(P)-bd_dom_sf"/>
</dbReference>
<keyword evidence="1 3" id="KW-0521">NADP</keyword>
<keyword evidence="3" id="KW-0256">Endoplasmic reticulum</keyword>
<dbReference type="Gene3D" id="3.40.50.720">
    <property type="entry name" value="NAD(P)-binding Rossmann-like Domain"/>
    <property type="match status" value="1"/>
</dbReference>
<feature type="active site" description="Proton acceptor" evidence="3">
    <location>
        <position position="225"/>
    </location>
</feature>
<keyword evidence="3 4" id="KW-0812">Transmembrane</keyword>
<comment type="similarity">
    <text evidence="3">Belongs to the short-chain dehydrogenases/reductases (SDR) family.</text>
</comment>
<dbReference type="OrthoDB" id="5545019at2759"/>
<keyword evidence="3 4" id="KW-1133">Transmembrane helix</keyword>
<dbReference type="CDD" id="cd05356">
    <property type="entry name" value="17beta-HSD1_like_SDR_c"/>
    <property type="match status" value="1"/>
</dbReference>
<evidence type="ECO:0000256" key="3">
    <source>
        <dbReference type="HAMAP-Rule" id="MF_03107"/>
    </source>
</evidence>
<dbReference type="RefSeq" id="XP_007396810.1">
    <property type="nucleotide sequence ID" value="XM_007396748.1"/>
</dbReference>
<evidence type="ECO:0000256" key="4">
    <source>
        <dbReference type="SAM" id="Phobius"/>
    </source>
</evidence>
<dbReference type="PANTHER" id="PTHR43086">
    <property type="entry name" value="VERY-LONG-CHAIN 3-OXOOACYL-COA REDUCTASE"/>
    <property type="match status" value="1"/>
</dbReference>
<keyword evidence="2 3" id="KW-0560">Oxidoreductase</keyword>
<dbReference type="HAMAP" id="MF_03107">
    <property type="entry name" value="3_ketoreductase"/>
    <property type="match status" value="1"/>
</dbReference>
<evidence type="ECO:0000313" key="5">
    <source>
        <dbReference type="EMBL" id="EKM54109.1"/>
    </source>
</evidence>
<dbReference type="InterPro" id="IPR002347">
    <property type="entry name" value="SDR_fam"/>
</dbReference>
<dbReference type="EC" id="1.1.1.330" evidence="3"/>
<dbReference type="AlphaFoldDB" id="K5W585"/>
<keyword evidence="6" id="KW-1185">Reference proteome</keyword>
<dbReference type="GO" id="GO:0141040">
    <property type="term" value="F:very-long-chain 3-oxoacyl-CoA reductase activity"/>
    <property type="evidence" value="ECO:0007669"/>
    <property type="project" value="UniProtKB-EC"/>
</dbReference>
<dbReference type="EMBL" id="JH930473">
    <property type="protein sequence ID" value="EKM54109.1"/>
    <property type="molecule type" value="Genomic_DNA"/>
</dbReference>
<dbReference type="KEGG" id="pco:PHACADRAFT_257722"/>
<evidence type="ECO:0000256" key="2">
    <source>
        <dbReference type="ARBA" id="ARBA00023002"/>
    </source>
</evidence>
<dbReference type="SUPFAM" id="SSF51735">
    <property type="entry name" value="NAD(P)-binding Rossmann-fold domains"/>
    <property type="match status" value="1"/>
</dbReference>
<reference evidence="5 6" key="1">
    <citation type="journal article" date="2012" name="BMC Genomics">
        <title>Comparative genomics of the white-rot fungi, Phanerochaete carnosa and P. chrysosporium, to elucidate the genetic basis of the distinct wood types they colonize.</title>
        <authorList>
            <person name="Suzuki H."/>
            <person name="MacDonald J."/>
            <person name="Syed K."/>
            <person name="Salamov A."/>
            <person name="Hori C."/>
            <person name="Aerts A."/>
            <person name="Henrissat B."/>
            <person name="Wiebenga A."/>
            <person name="vanKuyk P.A."/>
            <person name="Barry K."/>
            <person name="Lindquist E."/>
            <person name="LaButti K."/>
            <person name="Lapidus A."/>
            <person name="Lucas S."/>
            <person name="Coutinho P."/>
            <person name="Gong Y."/>
            <person name="Samejima M."/>
            <person name="Mahadevan R."/>
            <person name="Abou-Zaid M."/>
            <person name="de Vries R.P."/>
            <person name="Igarashi K."/>
            <person name="Yadav J.S."/>
            <person name="Grigoriev I.V."/>
            <person name="Master E.R."/>
        </authorList>
    </citation>
    <scope>NUCLEOTIDE SEQUENCE [LARGE SCALE GENOMIC DNA]</scope>
    <source>
        <strain evidence="5 6">HHB-10118-sp</strain>
    </source>
</reference>
<keyword evidence="3" id="KW-0444">Lipid biosynthesis</keyword>
<dbReference type="PRINTS" id="PR00081">
    <property type="entry name" value="GDHRDH"/>
</dbReference>
<keyword evidence="3 4" id="KW-0472">Membrane</keyword>
<dbReference type="Pfam" id="PF00106">
    <property type="entry name" value="adh_short"/>
    <property type="match status" value="1"/>
</dbReference>
<keyword evidence="3" id="KW-0443">Lipid metabolism</keyword>
<feature type="transmembrane region" description="Helical" evidence="4">
    <location>
        <begin position="205"/>
        <end position="227"/>
    </location>
</feature>
<keyword evidence="3" id="KW-0275">Fatty acid biosynthesis</keyword>
<comment type="subcellular location">
    <subcellularLocation>
        <location evidence="3">Endoplasmic reticulum membrane</location>
        <topology evidence="3">Single-pass membrane protein</topology>
    </subcellularLocation>
</comment>
<dbReference type="GO" id="GO:0030497">
    <property type="term" value="P:fatty acid elongation"/>
    <property type="evidence" value="ECO:0007669"/>
    <property type="project" value="UniProtKB-UniRule"/>
</dbReference>
<evidence type="ECO:0000256" key="1">
    <source>
        <dbReference type="ARBA" id="ARBA00022857"/>
    </source>
</evidence>
<dbReference type="PANTHER" id="PTHR43086:SF2">
    <property type="entry name" value="HYDROXYSTEROID DEHYDROGENASE-LIKE PROTEIN 1"/>
    <property type="match status" value="1"/>
</dbReference>
<name>K5W585_PHACS</name>
<protein>
    <recommendedName>
        <fullName evidence="3">Very-long-chain 3-oxoacyl-CoA reductase</fullName>
        <ecNumber evidence="3">1.1.1.330</ecNumber>
    </recommendedName>
    <alternativeName>
        <fullName evidence="3">3-ketoacyl-CoA reductase</fullName>
        <shortName evidence="3">3-ketoreductase</shortName>
        <shortName evidence="3">KAR</shortName>
    </alternativeName>
    <alternativeName>
        <fullName evidence="3">Microsomal beta-keto-reductase</fullName>
    </alternativeName>
</protein>
<dbReference type="PIRSF" id="PIRSF000126">
    <property type="entry name" value="11-beta-HSD1"/>
    <property type="match status" value="1"/>
</dbReference>
<dbReference type="STRING" id="650164.K5W585"/>
<dbReference type="HOGENOM" id="CLU_010194_38_0_1"/>
<feature type="transmembrane region" description="Helical" evidence="4">
    <location>
        <begin position="22"/>
        <end position="42"/>
    </location>
</feature>
<organism evidence="5 6">
    <name type="scientific">Phanerochaete carnosa (strain HHB-10118-sp)</name>
    <name type="common">White-rot fungus</name>
    <name type="synonym">Peniophora carnosa</name>
    <dbReference type="NCBI Taxonomy" id="650164"/>
    <lineage>
        <taxon>Eukaryota</taxon>
        <taxon>Fungi</taxon>
        <taxon>Dikarya</taxon>
        <taxon>Basidiomycota</taxon>
        <taxon>Agaricomycotina</taxon>
        <taxon>Agaricomycetes</taxon>
        <taxon>Polyporales</taxon>
        <taxon>Phanerochaetaceae</taxon>
        <taxon>Phanerochaete</taxon>
    </lineage>
</organism>
<evidence type="ECO:0000313" key="6">
    <source>
        <dbReference type="Proteomes" id="UP000008370"/>
    </source>
</evidence>
<comment type="function">
    <text evidence="3">Component of the microsomal membrane bound fatty acid elongation system, which produces the 26-carbon very long-chain fatty acids (VLCFA) from palmitate. Catalyzes the reduction of the 3-ketoacyl-CoA intermediate that is formed in each cycle of fatty acid elongation. VLCFAs serve as precursors for ceramide and sphingolipids.</text>
</comment>
<proteinExistence type="inferred from homology"/>
<dbReference type="InParanoid" id="K5W585"/>
<keyword evidence="3" id="KW-0276">Fatty acid metabolism</keyword>
<dbReference type="GO" id="GO:0005789">
    <property type="term" value="C:endoplasmic reticulum membrane"/>
    <property type="evidence" value="ECO:0007669"/>
    <property type="project" value="UniProtKB-SubCell"/>
</dbReference>
<comment type="catalytic activity">
    <reaction evidence="3">
        <text>a very-long-chain (3R)-3-hydroxyacyl-CoA + NADP(+) = a very-long-chain 3-oxoacyl-CoA + NADPH + H(+)</text>
        <dbReference type="Rhea" id="RHEA:48680"/>
        <dbReference type="ChEBI" id="CHEBI:15378"/>
        <dbReference type="ChEBI" id="CHEBI:57783"/>
        <dbReference type="ChEBI" id="CHEBI:58349"/>
        <dbReference type="ChEBI" id="CHEBI:85440"/>
        <dbReference type="ChEBI" id="CHEBI:90725"/>
        <dbReference type="EC" id="1.1.1.330"/>
    </reaction>
</comment>
<feature type="binding site" evidence="3">
    <location>
        <position position="211"/>
    </location>
    <ligand>
        <name>substrate</name>
    </ligand>
</feature>
<feature type="transmembrane region" description="Helical" evidence="4">
    <location>
        <begin position="312"/>
        <end position="331"/>
    </location>
</feature>
<gene>
    <name evidence="5" type="ORF">PHACADRAFT_257722</name>
</gene>